<feature type="compositionally biased region" description="Polar residues" evidence="3">
    <location>
        <begin position="643"/>
        <end position="662"/>
    </location>
</feature>
<reference evidence="5" key="1">
    <citation type="journal article" date="2017" name="J. ISSAAS">
        <title>Comparative analysis of the genomes of Stylophora pistillata and Acropora digitifera provides evidence for extensive differences between species of corals.</title>
        <authorList>
            <person name="Voolstra C.R."/>
            <person name="Li Y."/>
            <person name="Liew Y.J."/>
            <person name="Baumgarten S."/>
            <person name="Zoccola D."/>
            <person name="Flot J.-F."/>
            <person name="Tambutte S."/>
            <person name="Allemand D."/>
            <person name="Aranda M."/>
        </authorList>
    </citation>
    <scope>NUCLEOTIDE SEQUENCE</scope>
    <source>
        <strain evidence="5">CSM Monaco</strain>
        <tissue evidence="5">Whole animal</tissue>
    </source>
</reference>
<dbReference type="STRING" id="50429.A0A2B4S228"/>
<evidence type="ECO:0000256" key="2">
    <source>
        <dbReference type="ARBA" id="ARBA00023242"/>
    </source>
</evidence>
<feature type="compositionally biased region" description="Polar residues" evidence="3">
    <location>
        <begin position="774"/>
        <end position="790"/>
    </location>
</feature>
<protein>
    <submittedName>
        <fullName evidence="5">Protein ELYS</fullName>
    </submittedName>
</protein>
<dbReference type="InterPro" id="IPR025151">
    <property type="entry name" value="ELYS_dom"/>
</dbReference>
<dbReference type="GO" id="GO:0005634">
    <property type="term" value="C:nucleus"/>
    <property type="evidence" value="ECO:0007669"/>
    <property type="project" value="UniProtKB-SubCell"/>
</dbReference>
<evidence type="ECO:0000313" key="6">
    <source>
        <dbReference type="Proteomes" id="UP000225706"/>
    </source>
</evidence>
<dbReference type="PANTHER" id="PTHR21583">
    <property type="entry name" value="ELYS PROTEIN"/>
    <property type="match status" value="1"/>
</dbReference>
<keyword evidence="2" id="KW-0539">Nucleus</keyword>
<dbReference type="AlphaFoldDB" id="A0A2B4S228"/>
<comment type="caution">
    <text evidence="5">The sequence shown here is derived from an EMBL/GenBank/DDBJ whole genome shotgun (WGS) entry which is preliminary data.</text>
</comment>
<feature type="region of interest" description="Disordered" evidence="3">
    <location>
        <begin position="774"/>
        <end position="840"/>
    </location>
</feature>
<comment type="subcellular location">
    <subcellularLocation>
        <location evidence="1">Nucleus</location>
    </subcellularLocation>
</comment>
<accession>A0A2B4S228</accession>
<organism evidence="5 6">
    <name type="scientific">Stylophora pistillata</name>
    <name type="common">Smooth cauliflower coral</name>
    <dbReference type="NCBI Taxonomy" id="50429"/>
    <lineage>
        <taxon>Eukaryota</taxon>
        <taxon>Metazoa</taxon>
        <taxon>Cnidaria</taxon>
        <taxon>Anthozoa</taxon>
        <taxon>Hexacorallia</taxon>
        <taxon>Scleractinia</taxon>
        <taxon>Astrocoeniina</taxon>
        <taxon>Pocilloporidae</taxon>
        <taxon>Stylophora</taxon>
    </lineage>
</organism>
<feature type="compositionally biased region" description="Polar residues" evidence="3">
    <location>
        <begin position="920"/>
        <end position="945"/>
    </location>
</feature>
<dbReference type="EMBL" id="LSMT01000206">
    <property type="protein sequence ID" value="PFX23466.1"/>
    <property type="molecule type" value="Genomic_DNA"/>
</dbReference>
<proteinExistence type="predicted"/>
<feature type="region of interest" description="Disordered" evidence="3">
    <location>
        <begin position="920"/>
        <end position="981"/>
    </location>
</feature>
<keyword evidence="6" id="KW-1185">Reference proteome</keyword>
<feature type="region of interest" description="Disordered" evidence="3">
    <location>
        <begin position="571"/>
        <end position="761"/>
    </location>
</feature>
<gene>
    <name evidence="5" type="primary">ahctf1</name>
    <name evidence="5" type="ORF">AWC38_SpisGene11969</name>
</gene>
<dbReference type="PANTHER" id="PTHR21583:SF8">
    <property type="entry name" value="PROTEIN ELYS"/>
    <property type="match status" value="1"/>
</dbReference>
<feature type="compositionally biased region" description="Low complexity" evidence="3">
    <location>
        <begin position="626"/>
        <end position="637"/>
    </location>
</feature>
<dbReference type="Pfam" id="PF13934">
    <property type="entry name" value="ELYS"/>
    <property type="match status" value="1"/>
</dbReference>
<feature type="compositionally biased region" description="Acidic residues" evidence="3">
    <location>
        <begin position="721"/>
        <end position="747"/>
    </location>
</feature>
<name>A0A2B4S228_STYPI</name>
<feature type="domain" description="ELYS-like" evidence="4">
    <location>
        <begin position="109"/>
        <end position="331"/>
    </location>
</feature>
<evidence type="ECO:0000256" key="3">
    <source>
        <dbReference type="SAM" id="MobiDB-lite"/>
    </source>
</evidence>
<feature type="region of interest" description="Disordered" evidence="3">
    <location>
        <begin position="869"/>
        <end position="888"/>
    </location>
</feature>
<evidence type="ECO:0000256" key="1">
    <source>
        <dbReference type="ARBA" id="ARBA00004123"/>
    </source>
</evidence>
<feature type="compositionally biased region" description="Polar residues" evidence="3">
    <location>
        <begin position="601"/>
        <end position="610"/>
    </location>
</feature>
<evidence type="ECO:0000259" key="4">
    <source>
        <dbReference type="Pfam" id="PF13934"/>
    </source>
</evidence>
<dbReference type="Proteomes" id="UP000225706">
    <property type="component" value="Unassembled WGS sequence"/>
</dbReference>
<feature type="compositionally biased region" description="Polar residues" evidence="3">
    <location>
        <begin position="799"/>
        <end position="808"/>
    </location>
</feature>
<evidence type="ECO:0000313" key="5">
    <source>
        <dbReference type="EMBL" id="PFX23466.1"/>
    </source>
</evidence>
<sequence>MLLMLDNQKVQLAHLTTVFQALITKSAPTTYQGLKDLEARYSVVGILALYLKVVLWLIGQGLLPEQSEGSVTGLKRGHCYPAVPLAEACEGRRKDLENLCGSDPDSVGLMVDKVINHLGHQGVSQWITKGGSQHYPPNSLHSLCSLYLLEKVHPKWKHAIVFYLLLDLCFLDSELQRNEVAAKFAKAFSMSEDLITLIHGFWLLDHQDFEAAVSTLLDPVIITELGPWQRRFIIKTLLAQGEPQKALHYMKVTFPTVQELSDVKLFITVLLTNGKVIEAYHFQKCHQNLRRGKELLYHFFNSCQQTQNMTRLFQLPLEFAEEDFLVNFLQEETFPHSKELLVMYYFQKGRYVEGIRLNELLKKDKWAEQDERAKVRNALADAYMRCLPRVERKLVFGPGKAMSQQRVTLTEIPRPKPLSTVVHKVDKGNPVSRAVILSSAMNKLQELRSAEQFTFQKEAEPFICTPVTPRTKSSLSDSNKVGVLYASESKQPIQDTLESKKSENGNYVKKVSSPTFLDKRSRRHFFSGAEALSLLATPPVVKLNPTSARSSVGKPEGVSIATPQSILKVTRVLRRPSPQPSPTSSPPTTRRGSSDPLLSKSVETQATDSVIQDDDLTTPNRRIRFASETASSPSTSPVKHLEVSTSFPSNKETIGSSQSDVVSMTHDEDIATDDLSQKSAPLQPPDPQSQSEDEVEIEMEEDEAQGEAELQITAAVMEFTGDSDTEETETHDEDYSSYELDDSDAVLESENGSAERGSSAVDYPKVTSVTVKETAGSSLLDQHCSPNEKTLSPPESHVVSLNLTQEIQGNPALPSISSSSSPRPPEVSEEQLLSTSYREKTEVYQTPVETGELSYIFSPPAVIQTLGTQRESDGALAQTPKTPSLEYIFSPPLTRSMAKRRSFGMTPSDLSGRRQVTRQYTPYQSPSNSPISFVSPITQPSVSPRSSRKKIVRLPMHSMTLRSRKCPGRPTRAAKLPHTNL</sequence>
<dbReference type="OrthoDB" id="10559939at2759"/>
<dbReference type="InterPro" id="IPR052620">
    <property type="entry name" value="ELYS/MEL-28_NucAsmblyFactor"/>
</dbReference>
<feature type="compositionally biased region" description="Acidic residues" evidence="3">
    <location>
        <begin position="691"/>
        <end position="706"/>
    </location>
</feature>